<dbReference type="AlphaFoldDB" id="A0A6B2H6L9"/>
<evidence type="ECO:0000313" key="2">
    <source>
        <dbReference type="Proteomes" id="UP000478546"/>
    </source>
</evidence>
<dbReference type="EMBL" id="JAAEAA010000002">
    <property type="protein sequence ID" value="NDK54684.1"/>
    <property type="molecule type" value="Genomic_DNA"/>
</dbReference>
<accession>A0A6B2H6L9</accession>
<reference evidence="1 2" key="1">
    <citation type="submission" date="2020-01" db="EMBL/GenBank/DDBJ databases">
        <authorList>
            <person name="Kim M.K."/>
        </authorList>
    </citation>
    <scope>NUCLEOTIDE SEQUENCE [LARGE SCALE GENOMIC DNA]</scope>
    <source>
        <strain evidence="1 2">BT213</strain>
    </source>
</reference>
<sequence length="64" mass="7118">MAKLVRPKIIGTLTIRKMVAGNLAVINDIKNAPNKIIIPCRSKEHGEEIIAMIKETKPGELIHF</sequence>
<name>A0A6B2H6L9_9BACT</name>
<comment type="caution">
    <text evidence="1">The sequence shown here is derived from an EMBL/GenBank/DDBJ whole genome shotgun (WGS) entry which is preliminary data.</text>
</comment>
<dbReference type="Proteomes" id="UP000478546">
    <property type="component" value="Unassembled WGS sequence"/>
</dbReference>
<dbReference type="RefSeq" id="WP_162344734.1">
    <property type="nucleotide sequence ID" value="NZ_JAAEAA010000002.1"/>
</dbReference>
<keyword evidence="2" id="KW-1185">Reference proteome</keyword>
<organism evidence="1 2">
    <name type="scientific">Pontibacter fetidus</name>
    <dbReference type="NCBI Taxonomy" id="2700082"/>
    <lineage>
        <taxon>Bacteria</taxon>
        <taxon>Pseudomonadati</taxon>
        <taxon>Bacteroidota</taxon>
        <taxon>Cytophagia</taxon>
        <taxon>Cytophagales</taxon>
        <taxon>Hymenobacteraceae</taxon>
        <taxon>Pontibacter</taxon>
    </lineage>
</organism>
<protein>
    <submittedName>
        <fullName evidence="1">Uncharacterized protein</fullName>
    </submittedName>
</protein>
<gene>
    <name evidence="1" type="ORF">GWO68_02030</name>
</gene>
<evidence type="ECO:0000313" key="1">
    <source>
        <dbReference type="EMBL" id="NDK54684.1"/>
    </source>
</evidence>
<proteinExistence type="predicted"/>